<name>A0A8C5QWE9_9ANUR</name>
<dbReference type="GO" id="GO:0004984">
    <property type="term" value="F:olfactory receptor activity"/>
    <property type="evidence" value="ECO:0007669"/>
    <property type="project" value="InterPro"/>
</dbReference>
<dbReference type="FunFam" id="1.20.1070.10:FF:000010">
    <property type="entry name" value="Olfactory receptor"/>
    <property type="match status" value="1"/>
</dbReference>
<protein>
    <recommendedName>
        <fullName evidence="14">Olfactory receptor</fullName>
    </recommendedName>
</protein>
<evidence type="ECO:0000256" key="7">
    <source>
        <dbReference type="ARBA" id="ARBA00023040"/>
    </source>
</evidence>
<keyword evidence="12 13" id="KW-0807">Transducer</keyword>
<dbReference type="Proteomes" id="UP000694569">
    <property type="component" value="Unplaced"/>
</dbReference>
<evidence type="ECO:0000256" key="4">
    <source>
        <dbReference type="ARBA" id="ARBA00022692"/>
    </source>
</evidence>
<feature type="transmembrane region" description="Helical" evidence="14">
    <location>
        <begin position="261"/>
        <end position="284"/>
    </location>
</feature>
<keyword evidence="17" id="KW-1185">Reference proteome</keyword>
<dbReference type="OrthoDB" id="5967130at2759"/>
<evidence type="ECO:0000313" key="16">
    <source>
        <dbReference type="Ensembl" id="ENSLLEP00000043653.1"/>
    </source>
</evidence>
<dbReference type="PANTHER" id="PTHR24242:SF253">
    <property type="entry name" value="OLFACTORY RECEPTOR-RELATED"/>
    <property type="match status" value="1"/>
</dbReference>
<dbReference type="InterPro" id="IPR000276">
    <property type="entry name" value="GPCR_Rhodpsn"/>
</dbReference>
<evidence type="ECO:0000256" key="10">
    <source>
        <dbReference type="ARBA" id="ARBA00023170"/>
    </source>
</evidence>
<keyword evidence="8 14" id="KW-0472">Membrane</keyword>
<evidence type="ECO:0000256" key="3">
    <source>
        <dbReference type="ARBA" id="ARBA00022606"/>
    </source>
</evidence>
<dbReference type="GO" id="GO:0004930">
    <property type="term" value="F:G protein-coupled receptor activity"/>
    <property type="evidence" value="ECO:0007669"/>
    <property type="project" value="UniProtKB-KW"/>
</dbReference>
<reference evidence="16" key="1">
    <citation type="submission" date="2025-08" db="UniProtKB">
        <authorList>
            <consortium name="Ensembl"/>
        </authorList>
    </citation>
    <scope>IDENTIFICATION</scope>
</reference>
<evidence type="ECO:0000259" key="15">
    <source>
        <dbReference type="PROSITE" id="PS50262"/>
    </source>
</evidence>
<keyword evidence="9" id="KW-1015">Disulfide bond</keyword>
<dbReference type="PANTHER" id="PTHR24242">
    <property type="entry name" value="G-PROTEIN COUPLED RECEPTOR"/>
    <property type="match status" value="1"/>
</dbReference>
<dbReference type="AlphaFoldDB" id="A0A8C5QWE9"/>
<keyword evidence="4 13" id="KW-0812">Transmembrane</keyword>
<reference evidence="16" key="2">
    <citation type="submission" date="2025-09" db="UniProtKB">
        <authorList>
            <consortium name="Ensembl"/>
        </authorList>
    </citation>
    <scope>IDENTIFICATION</scope>
</reference>
<dbReference type="Ensembl" id="ENSLLET00000045394.1">
    <property type="protein sequence ID" value="ENSLLEP00000043653.1"/>
    <property type="gene ID" value="ENSLLEG00000027745.1"/>
</dbReference>
<dbReference type="PROSITE" id="PS00237">
    <property type="entry name" value="G_PROTEIN_RECEP_F1_1"/>
    <property type="match status" value="1"/>
</dbReference>
<keyword evidence="6 14" id="KW-1133">Transmembrane helix</keyword>
<feature type="transmembrane region" description="Helical" evidence="14">
    <location>
        <begin position="296"/>
        <end position="315"/>
    </location>
</feature>
<dbReference type="GO" id="GO:0005886">
    <property type="term" value="C:plasma membrane"/>
    <property type="evidence" value="ECO:0007669"/>
    <property type="project" value="UniProtKB-SubCell"/>
</dbReference>
<feature type="transmembrane region" description="Helical" evidence="14">
    <location>
        <begin position="46"/>
        <end position="71"/>
    </location>
</feature>
<keyword evidence="2 14" id="KW-1003">Cell membrane</keyword>
<accession>A0A8C5QWE9</accession>
<feature type="transmembrane region" description="Helical" evidence="14">
    <location>
        <begin position="164"/>
        <end position="186"/>
    </location>
</feature>
<dbReference type="SUPFAM" id="SSF81321">
    <property type="entry name" value="Family A G protein-coupled receptor-like"/>
    <property type="match status" value="1"/>
</dbReference>
<evidence type="ECO:0000256" key="1">
    <source>
        <dbReference type="ARBA" id="ARBA00004651"/>
    </source>
</evidence>
<dbReference type="InterPro" id="IPR000725">
    <property type="entry name" value="Olfact_rcpt"/>
</dbReference>
<evidence type="ECO:0000256" key="2">
    <source>
        <dbReference type="ARBA" id="ARBA00022475"/>
    </source>
</evidence>
<keyword evidence="5 14" id="KW-0552">Olfaction</keyword>
<keyword evidence="7 13" id="KW-0297">G-protein coupled receptor</keyword>
<dbReference type="CDD" id="cd15911">
    <property type="entry name" value="7tmA_OR11A-like"/>
    <property type="match status" value="1"/>
</dbReference>
<dbReference type="PRINTS" id="PR00245">
    <property type="entry name" value="OLFACTORYR"/>
</dbReference>
<dbReference type="PRINTS" id="PR00237">
    <property type="entry name" value="GPCRRHODOPSN"/>
</dbReference>
<feature type="domain" description="G-protein coupled receptors family 1 profile" evidence="15">
    <location>
        <begin position="64"/>
        <end position="313"/>
    </location>
</feature>
<sequence length="337" mass="37767">MLKNLPEMNNHINMYKLADSSKVINGENQTVIEEIILLGFHALHGFKIICFLLFFMLYIVTLTGNMTITALVSVSSNLRHPMFFFLGHLSATDIILTTNIVPNMLGTILRERVSMSLAACIVQLQFFGISVGTECLLLTVMSYDRYLAICNPLHYNTIMNFKHCVYLVVSCWLLGILTSLVTVILVSRLHFCGPNVIDHFFCDLAPLLQLSCSDTSIVQLENILLATPLTLFPAIIITATYIAIFIAILKIPSTSGRQKTFSTCSSHLAVVTSFYGTLVTLYVIPANGQSLNANKVLSLLYTVVTPLFNPIIYSLRNKEIRVAFNKYVYSRKRLKMM</sequence>
<dbReference type="InterPro" id="IPR017452">
    <property type="entry name" value="GPCR_Rhodpsn_7TM"/>
</dbReference>
<evidence type="ECO:0000313" key="17">
    <source>
        <dbReference type="Proteomes" id="UP000694569"/>
    </source>
</evidence>
<dbReference type="PROSITE" id="PS50262">
    <property type="entry name" value="G_PROTEIN_RECEP_F1_2"/>
    <property type="match status" value="1"/>
</dbReference>
<comment type="similarity">
    <text evidence="13">Belongs to the G-protein coupled receptor 1 family.</text>
</comment>
<feature type="transmembrane region" description="Helical" evidence="14">
    <location>
        <begin position="223"/>
        <end position="249"/>
    </location>
</feature>
<evidence type="ECO:0000256" key="9">
    <source>
        <dbReference type="ARBA" id="ARBA00023157"/>
    </source>
</evidence>
<evidence type="ECO:0000256" key="11">
    <source>
        <dbReference type="ARBA" id="ARBA00023180"/>
    </source>
</evidence>
<comment type="subcellular location">
    <subcellularLocation>
        <location evidence="1 14">Cell membrane</location>
        <topology evidence="1 14">Multi-pass membrane protein</topology>
    </subcellularLocation>
</comment>
<dbReference type="Gene3D" id="1.20.1070.10">
    <property type="entry name" value="Rhodopsin 7-helix transmembrane proteins"/>
    <property type="match status" value="1"/>
</dbReference>
<evidence type="ECO:0000256" key="6">
    <source>
        <dbReference type="ARBA" id="ARBA00022989"/>
    </source>
</evidence>
<dbReference type="InterPro" id="IPR050939">
    <property type="entry name" value="Olfactory_GPCR1"/>
</dbReference>
<organism evidence="16 17">
    <name type="scientific">Leptobrachium leishanense</name>
    <name type="common">Leishan spiny toad</name>
    <dbReference type="NCBI Taxonomy" id="445787"/>
    <lineage>
        <taxon>Eukaryota</taxon>
        <taxon>Metazoa</taxon>
        <taxon>Chordata</taxon>
        <taxon>Craniata</taxon>
        <taxon>Vertebrata</taxon>
        <taxon>Euteleostomi</taxon>
        <taxon>Amphibia</taxon>
        <taxon>Batrachia</taxon>
        <taxon>Anura</taxon>
        <taxon>Pelobatoidea</taxon>
        <taxon>Megophryidae</taxon>
        <taxon>Leptobrachium</taxon>
    </lineage>
</organism>
<keyword evidence="10 13" id="KW-0675">Receptor</keyword>
<feature type="transmembrane region" description="Helical" evidence="14">
    <location>
        <begin position="121"/>
        <end position="143"/>
    </location>
</feature>
<dbReference type="GeneTree" id="ENSGT01150000286948"/>
<evidence type="ECO:0000256" key="12">
    <source>
        <dbReference type="ARBA" id="ARBA00023224"/>
    </source>
</evidence>
<dbReference type="Pfam" id="PF13853">
    <property type="entry name" value="7tm_4"/>
    <property type="match status" value="1"/>
</dbReference>
<evidence type="ECO:0000256" key="5">
    <source>
        <dbReference type="ARBA" id="ARBA00022725"/>
    </source>
</evidence>
<evidence type="ECO:0000256" key="13">
    <source>
        <dbReference type="RuleBase" id="RU000688"/>
    </source>
</evidence>
<proteinExistence type="inferred from homology"/>
<keyword evidence="3 14" id="KW-0716">Sensory transduction</keyword>
<evidence type="ECO:0000256" key="8">
    <source>
        <dbReference type="ARBA" id="ARBA00023136"/>
    </source>
</evidence>
<keyword evidence="11" id="KW-0325">Glycoprotein</keyword>
<evidence type="ECO:0000256" key="14">
    <source>
        <dbReference type="RuleBase" id="RU363047"/>
    </source>
</evidence>
<feature type="transmembrane region" description="Helical" evidence="14">
    <location>
        <begin position="83"/>
        <end position="101"/>
    </location>
</feature>